<dbReference type="EMBL" id="AP027728">
    <property type="protein sequence ID" value="BDZ40455.1"/>
    <property type="molecule type" value="Genomic_DNA"/>
</dbReference>
<gene>
    <name evidence="1" type="ORF">GCM10025863_30690</name>
</gene>
<reference evidence="2" key="1">
    <citation type="journal article" date="2019" name="Int. J. Syst. Evol. Microbiol.">
        <title>The Global Catalogue of Microorganisms (GCM) 10K type strain sequencing project: providing services to taxonomists for standard genome sequencing and annotation.</title>
        <authorList>
            <consortium name="The Broad Institute Genomics Platform"/>
            <consortium name="The Broad Institute Genome Sequencing Center for Infectious Disease"/>
            <person name="Wu L."/>
            <person name="Ma J."/>
        </authorList>
    </citation>
    <scope>NUCLEOTIDE SEQUENCE [LARGE SCALE GENOMIC DNA]</scope>
    <source>
        <strain evidence="2">NBRC 106310</strain>
    </source>
</reference>
<dbReference type="RefSeq" id="WP_286300987.1">
    <property type="nucleotide sequence ID" value="NZ_AP027728.1"/>
</dbReference>
<accession>A0ABN6X8C4</accession>
<organism evidence="1 2">
    <name type="scientific">Microbacterium suwonense</name>
    <dbReference type="NCBI Taxonomy" id="683047"/>
    <lineage>
        <taxon>Bacteria</taxon>
        <taxon>Bacillati</taxon>
        <taxon>Actinomycetota</taxon>
        <taxon>Actinomycetes</taxon>
        <taxon>Micrococcales</taxon>
        <taxon>Microbacteriaceae</taxon>
        <taxon>Microbacterium</taxon>
    </lineage>
</organism>
<dbReference type="Pfam" id="PF11387">
    <property type="entry name" value="DUF2795"/>
    <property type="match status" value="1"/>
</dbReference>
<name>A0ABN6X8C4_9MICO</name>
<keyword evidence="2" id="KW-1185">Reference proteome</keyword>
<protein>
    <recommendedName>
        <fullName evidence="3">DUF2795 domain-containing protein</fullName>
    </recommendedName>
</protein>
<dbReference type="InterPro" id="IPR021527">
    <property type="entry name" value="DUF2795"/>
</dbReference>
<dbReference type="Proteomes" id="UP001321543">
    <property type="component" value="Chromosome"/>
</dbReference>
<evidence type="ECO:0000313" key="2">
    <source>
        <dbReference type="Proteomes" id="UP001321543"/>
    </source>
</evidence>
<evidence type="ECO:0000313" key="1">
    <source>
        <dbReference type="EMBL" id="BDZ40455.1"/>
    </source>
</evidence>
<sequence>MIAERSGAAAITPMLNAFLLGMEYPATDDDLLREARRDGLGADELAMIGSLPPLTYDSAWEVERNLLAHTTSEREPAMIAA</sequence>
<evidence type="ECO:0008006" key="3">
    <source>
        <dbReference type="Google" id="ProtNLM"/>
    </source>
</evidence>
<proteinExistence type="predicted"/>